<accession>A0ABX9QKK8</accession>
<dbReference type="Proteomes" id="UP000278907">
    <property type="component" value="Unassembled WGS sequence"/>
</dbReference>
<dbReference type="InterPro" id="IPR008979">
    <property type="entry name" value="Galactose-bd-like_sf"/>
</dbReference>
<evidence type="ECO:0000313" key="1">
    <source>
        <dbReference type="EMBL" id="RKI11456.1"/>
    </source>
</evidence>
<evidence type="ECO:0008006" key="3">
    <source>
        <dbReference type="Google" id="ProtNLM"/>
    </source>
</evidence>
<evidence type="ECO:0000313" key="2">
    <source>
        <dbReference type="Proteomes" id="UP000278907"/>
    </source>
</evidence>
<dbReference type="InterPro" id="IPR005197">
    <property type="entry name" value="Glyco_hydro_71"/>
</dbReference>
<proteinExistence type="predicted"/>
<protein>
    <recommendedName>
        <fullName evidence="3">Glycosyl hydrolase family 71</fullName>
    </recommendedName>
</protein>
<dbReference type="Gene3D" id="3.20.20.80">
    <property type="entry name" value="Glycosidases"/>
    <property type="match status" value="1"/>
</dbReference>
<gene>
    <name evidence="1" type="ORF">D7Y13_11055</name>
</gene>
<dbReference type="SUPFAM" id="SSF49785">
    <property type="entry name" value="Galactose-binding domain-like"/>
    <property type="match status" value="1"/>
</dbReference>
<name>A0ABX9QKK8_9BACT</name>
<sequence>MPREDKGQAVPVCLFRPSPRGSMSSLLSSPSVRVGCLSLWVALVGGCGPAEPSGPVPSEARVSEASQAAVGTSTTLVAAGSVWKYRDTGVDPGAQWKTVAYADAAWSQGAAQLGYGDGDEATVVSYGPNASARHVTTWFRKSFTVADASRVSAGVLRLLRDDGAIVYLNGTEVFRTNLPSGTVTPTTLAPLVIAGVDETAWLTASIALGSLVSGTNVLAVEVHQSTLNSSDLGFDLELTATVASQPTPCFALDLPSLSSLRASPKKVFAHYFSPYPLSLDNKDPAVDYYARNYLQPTGENSKFAYCGGLLKQRPLAQPPRAAGVDFERANFEVEVRRASALGLDGFTYDILNHQGTHWTRLLKLLDAASAVDPGFRIVLMPDMTSTYQGTDAEAQTAFVDSIASVAAHPATYHLDDGRLLLSPFAADRRTPQWWASTLQALAARGIPSALWPVYVSPWAAATTSLKAQVPLYGTSTWGSRTLSGAAGQKTNPGTAHGMGLKWMAPLAVQDSRPKDLIYTEANNSQALLALWDAAISGGADWVQLITWNDYSEATEFSPSSGTQWAPFDLTAYYTAWFKTGVQPAIVRDAVYYFHRNQATTASPDLTKQRAVYQVKNGAPPANEIELLAFLTAPATLEIEVAGTVQRKDVGAGIQSFRIPLREGTPRFRAVRGGVTVATVTSASPISNTIVYQDLLYRAGGSLTCDRSAFFP</sequence>
<dbReference type="EMBL" id="RAWI01000062">
    <property type="protein sequence ID" value="RKI11456.1"/>
    <property type="molecule type" value="Genomic_DNA"/>
</dbReference>
<dbReference type="Pfam" id="PF03659">
    <property type="entry name" value="Glyco_hydro_71"/>
    <property type="match status" value="1"/>
</dbReference>
<dbReference type="Gene3D" id="2.60.120.260">
    <property type="entry name" value="Galactose-binding domain-like"/>
    <property type="match status" value="1"/>
</dbReference>
<organism evidence="1 2">
    <name type="scientific">Corallococcus praedator</name>
    <dbReference type="NCBI Taxonomy" id="2316724"/>
    <lineage>
        <taxon>Bacteria</taxon>
        <taxon>Pseudomonadati</taxon>
        <taxon>Myxococcota</taxon>
        <taxon>Myxococcia</taxon>
        <taxon>Myxococcales</taxon>
        <taxon>Cystobacterineae</taxon>
        <taxon>Myxococcaceae</taxon>
        <taxon>Corallococcus</taxon>
    </lineage>
</organism>
<keyword evidence="2" id="KW-1185">Reference proteome</keyword>
<reference evidence="1 2" key="1">
    <citation type="submission" date="2018-09" db="EMBL/GenBank/DDBJ databases">
        <authorList>
            <person name="Livingstone P.G."/>
            <person name="Whitworth D.E."/>
        </authorList>
    </citation>
    <scope>NUCLEOTIDE SEQUENCE [LARGE SCALE GENOMIC DNA]</scope>
    <source>
        <strain evidence="1 2">CA031B</strain>
    </source>
</reference>
<comment type="caution">
    <text evidence="1">The sequence shown here is derived from an EMBL/GenBank/DDBJ whole genome shotgun (WGS) entry which is preliminary data.</text>
</comment>
<dbReference type="CDD" id="cd11577">
    <property type="entry name" value="GH71"/>
    <property type="match status" value="1"/>
</dbReference>